<comment type="caution">
    <text evidence="2">The sequence shown here is derived from an EMBL/GenBank/DDBJ whole genome shotgun (WGS) entry which is preliminary data.</text>
</comment>
<proteinExistence type="predicted"/>
<evidence type="ECO:0000313" key="2">
    <source>
        <dbReference type="EMBL" id="OAQ19835.1"/>
    </source>
</evidence>
<dbReference type="SMART" id="SM00052">
    <property type="entry name" value="EAL"/>
    <property type="match status" value="1"/>
</dbReference>
<dbReference type="PROSITE" id="PS50883">
    <property type="entry name" value="EAL"/>
    <property type="match status" value="1"/>
</dbReference>
<dbReference type="Proteomes" id="UP000078390">
    <property type="component" value="Unassembled WGS sequence"/>
</dbReference>
<dbReference type="GO" id="GO:0071111">
    <property type="term" value="F:cyclic-guanylate-specific phosphodiesterase activity"/>
    <property type="evidence" value="ECO:0007669"/>
    <property type="project" value="InterPro"/>
</dbReference>
<dbReference type="AlphaFoldDB" id="A0A179D194"/>
<accession>A0A179D194</accession>
<dbReference type="PANTHER" id="PTHR33121:SF71">
    <property type="entry name" value="OXYGEN SENSOR PROTEIN DOSP"/>
    <property type="match status" value="1"/>
</dbReference>
<protein>
    <submittedName>
        <fullName evidence="2">Diguanylate cyclase/phosphodiesterase (GGDEF &amp; EAL domains) with PAS/PAC sensor(S)</fullName>
    </submittedName>
</protein>
<organism evidence="2 3">
    <name type="scientific">Thermosulfurimonas dismutans</name>
    <dbReference type="NCBI Taxonomy" id="999894"/>
    <lineage>
        <taxon>Bacteria</taxon>
        <taxon>Pseudomonadati</taxon>
        <taxon>Thermodesulfobacteriota</taxon>
        <taxon>Thermodesulfobacteria</taxon>
        <taxon>Thermodesulfobacteriales</taxon>
        <taxon>Thermodesulfobacteriaceae</taxon>
        <taxon>Thermosulfurimonas</taxon>
    </lineage>
</organism>
<dbReference type="EMBL" id="LWLG01000024">
    <property type="protein sequence ID" value="OAQ19835.1"/>
    <property type="molecule type" value="Genomic_DNA"/>
</dbReference>
<dbReference type="Pfam" id="PF00563">
    <property type="entry name" value="EAL"/>
    <property type="match status" value="1"/>
</dbReference>
<evidence type="ECO:0000313" key="3">
    <source>
        <dbReference type="Proteomes" id="UP000078390"/>
    </source>
</evidence>
<reference evidence="2 3" key="1">
    <citation type="submission" date="2016-04" db="EMBL/GenBank/DDBJ databases">
        <title>Genome analysis of Thermosulfurimonas dismutans, the first thermophilic sulfur-disproportionating bacterium of the phylum Thermodesulfobacteria.</title>
        <authorList>
            <person name="Mardanov A.V."/>
            <person name="Beletsky A.V."/>
            <person name="Kadnikov V.V."/>
            <person name="Slobodkin A.I."/>
            <person name="Ravin N.V."/>
        </authorList>
    </citation>
    <scope>NUCLEOTIDE SEQUENCE [LARGE SCALE GENOMIC DNA]</scope>
    <source>
        <strain evidence="2 3">S95</strain>
    </source>
</reference>
<evidence type="ECO:0000259" key="1">
    <source>
        <dbReference type="PROSITE" id="PS50883"/>
    </source>
</evidence>
<dbReference type="InterPro" id="IPR001633">
    <property type="entry name" value="EAL_dom"/>
</dbReference>
<dbReference type="STRING" id="999894.TDIS_2089"/>
<dbReference type="SUPFAM" id="SSF141868">
    <property type="entry name" value="EAL domain-like"/>
    <property type="match status" value="1"/>
</dbReference>
<feature type="domain" description="EAL" evidence="1">
    <location>
        <begin position="1"/>
        <end position="175"/>
    </location>
</feature>
<sequence length="175" mass="20280">MIERALDDFRDLPFEVSINLSFQDFETPGVKEFLLSKVKILIEPQRMVFEILETEDIKNYEPIANFLKELKKRGCKIAIDDFGIGYSNLERLIELKVDYLKIDASLIKRLPSDENVRLLVEAILNFARRVGIKTVAEFVADETLFNLVKEMGIDYSQGYFIGPPEPIEVVRKKYL</sequence>
<name>A0A179D194_9BACT</name>
<dbReference type="PANTHER" id="PTHR33121">
    <property type="entry name" value="CYCLIC DI-GMP PHOSPHODIESTERASE PDEF"/>
    <property type="match status" value="1"/>
</dbReference>
<keyword evidence="3" id="KW-1185">Reference proteome</keyword>
<dbReference type="InterPro" id="IPR050706">
    <property type="entry name" value="Cyclic-di-GMP_PDE-like"/>
</dbReference>
<dbReference type="Gene3D" id="3.20.20.450">
    <property type="entry name" value="EAL domain"/>
    <property type="match status" value="1"/>
</dbReference>
<dbReference type="CDD" id="cd01948">
    <property type="entry name" value="EAL"/>
    <property type="match status" value="1"/>
</dbReference>
<dbReference type="InterPro" id="IPR035919">
    <property type="entry name" value="EAL_sf"/>
</dbReference>
<gene>
    <name evidence="2" type="ORF">TDIS_2089</name>
</gene>